<organism evidence="1 2">
    <name type="scientific">Schinkia azotoformans MEV2011</name>
    <dbReference type="NCBI Taxonomy" id="1348973"/>
    <lineage>
        <taxon>Bacteria</taxon>
        <taxon>Bacillati</taxon>
        <taxon>Bacillota</taxon>
        <taxon>Bacilli</taxon>
        <taxon>Bacillales</taxon>
        <taxon>Bacillaceae</taxon>
        <taxon>Calidifontibacillus/Schinkia group</taxon>
        <taxon>Schinkia</taxon>
    </lineage>
</organism>
<dbReference type="EMBL" id="JJRY01000034">
    <property type="protein sequence ID" value="KEF36151.1"/>
    <property type="molecule type" value="Genomic_DNA"/>
</dbReference>
<reference evidence="1 2" key="1">
    <citation type="submission" date="2014-04" db="EMBL/GenBank/DDBJ databases">
        <title>Draft genome sequence of Bacillus azotoformans MEV2011, a (co-) denitrifying strain unable to grow in the presence of oxygen.</title>
        <authorList>
            <person name="Nielsen M."/>
            <person name="Schreiber L."/>
            <person name="Finster K."/>
            <person name="Schramm A."/>
        </authorList>
    </citation>
    <scope>NUCLEOTIDE SEQUENCE [LARGE SCALE GENOMIC DNA]</scope>
    <source>
        <strain evidence="1 2">MEV2011</strain>
    </source>
</reference>
<comment type="caution">
    <text evidence="1">The sequence shown here is derived from an EMBL/GenBank/DDBJ whole genome shotgun (WGS) entry which is preliminary data.</text>
</comment>
<name>A0A072NF55_SCHAZ</name>
<sequence>MGIFSLITVAWAFFYLLRRIHLRKRKQDTGEQFSRWGLSVDNCYFYSQPFIVTNQCITIIGFQEIDDNKSPIFYSVVKMSWWGKRTVYAHCLIHGNFKDTKGFQITMENIPNGEDYKIEVFSRYRMALGRFQLR</sequence>
<accession>A0A072NF55</accession>
<evidence type="ECO:0000313" key="1">
    <source>
        <dbReference type="EMBL" id="KEF36151.1"/>
    </source>
</evidence>
<dbReference type="OrthoDB" id="2909993at2"/>
<dbReference type="AlphaFoldDB" id="A0A072NF55"/>
<gene>
    <name evidence="1" type="ORF">M670_04676</name>
</gene>
<protein>
    <submittedName>
        <fullName evidence="1">Uncharacterized protein</fullName>
    </submittedName>
</protein>
<proteinExistence type="predicted"/>
<evidence type="ECO:0000313" key="2">
    <source>
        <dbReference type="Proteomes" id="UP000027936"/>
    </source>
</evidence>
<dbReference type="Proteomes" id="UP000027936">
    <property type="component" value="Unassembled WGS sequence"/>
</dbReference>
<dbReference type="RefSeq" id="WP_035198793.1">
    <property type="nucleotide sequence ID" value="NZ_JJRY01000034.1"/>
</dbReference>